<dbReference type="InterPro" id="IPR056703">
    <property type="entry name" value="DUF7801"/>
</dbReference>
<keyword evidence="1" id="KW-0175">Coiled coil</keyword>
<evidence type="ECO:0008006" key="7">
    <source>
        <dbReference type="Google" id="ProtNLM"/>
    </source>
</evidence>
<keyword evidence="6" id="KW-1185">Reference proteome</keyword>
<evidence type="ECO:0000259" key="3">
    <source>
        <dbReference type="Pfam" id="PF15456"/>
    </source>
</evidence>
<sequence length="805" mass="91383">MQGFNFGIRNSATPSVEDTQSRYVPSSIYSGPGPAEESPLPSQPQQQYYQNGGHKMPSQNGSFAAYEQRYETRPVQPRRSTMLNMNDPVAMHLLMETAIMDSKSFEILSFEELEHLKRERGFLRTKVEGAKRQLGLEKKMFEAEQLMTRLSPNDVNDARQRRPSFCGRKSSGTMQSEKDLISSSDKVEQMAQDVKILETRLQEVDRRIMQHTAGVLQFTHRGLKKNIRKNELPRSPESMASQSRSLSGTDGASDFDERSLYQVPDYVHDLASRSSRRITKDVQPIEDVALRLQHLNTQLHGMIQQAPLAEHFERPPDSTDEGLQGRVGAQIQAHLTYMAQGLEALGTAQESMSREAPGQSVEELGLLTNKLQGMLERTNSVSKSPIIDQDADHGHDLQSQLAYSATVLDRLNQRVDTLLEQKDILTRQIQQQRELNSKSDAQRDAHIRDLTEELEEAQKLQAMSDKDMQQTQDQLGLLMEQLDQAKQNEQLLEKQVGMQDSKALEAERNARKENEARLTQEIEARQHAFTELQADHAKIQNDFELKSQSHLQQLNDVTVAKEQAELQAQQKHDELEALQKEMQDMESQVVQFQTELTMAKAELDGAYGSRAQRAADVSMNPEIRKQIDDLQARNNDLQQELELLSQAHETKGVGSAELQNKVNALQKELKDTIEDYEVMTKASIDNEKERDKLEAVIDELRDRSEALEAQINEDQVKWMGVKNNLPPETTSTMVLKNEFKKMMRDSRAESMKMLKAEQEERKRLEGILRGIRKESAQGTPSKPQPKPIMPPSMPSPTTPAVPTNE</sequence>
<gene>
    <name evidence="5" type="ORF">OHC33_000246</name>
</gene>
<feature type="coiled-coil region" evidence="1">
    <location>
        <begin position="408"/>
        <end position="521"/>
    </location>
</feature>
<feature type="region of interest" description="Disordered" evidence="2">
    <location>
        <begin position="226"/>
        <end position="255"/>
    </location>
</feature>
<evidence type="ECO:0000313" key="5">
    <source>
        <dbReference type="EMBL" id="KAK5958403.1"/>
    </source>
</evidence>
<dbReference type="InterPro" id="IPR029191">
    <property type="entry name" value="Uds1"/>
</dbReference>
<feature type="compositionally biased region" description="Basic and acidic residues" evidence="2">
    <location>
        <begin position="176"/>
        <end position="185"/>
    </location>
</feature>
<dbReference type="Pfam" id="PF25078">
    <property type="entry name" value="DUF7801"/>
    <property type="match status" value="1"/>
</dbReference>
<dbReference type="Pfam" id="PF15456">
    <property type="entry name" value="Uds1"/>
    <property type="match status" value="1"/>
</dbReference>
<evidence type="ECO:0000256" key="2">
    <source>
        <dbReference type="SAM" id="MobiDB-lite"/>
    </source>
</evidence>
<feature type="region of interest" description="Disordered" evidence="2">
    <location>
        <begin position="154"/>
        <end position="185"/>
    </location>
</feature>
<feature type="compositionally biased region" description="Pro residues" evidence="2">
    <location>
        <begin position="782"/>
        <end position="799"/>
    </location>
</feature>
<feature type="domain" description="DUF7801" evidence="4">
    <location>
        <begin position="568"/>
        <end position="720"/>
    </location>
</feature>
<dbReference type="AlphaFoldDB" id="A0AAN8ETA5"/>
<feature type="region of interest" description="Disordered" evidence="2">
    <location>
        <begin position="1"/>
        <end position="60"/>
    </location>
</feature>
<evidence type="ECO:0000313" key="6">
    <source>
        <dbReference type="Proteomes" id="UP001316803"/>
    </source>
</evidence>
<feature type="region of interest" description="Disordered" evidence="2">
    <location>
        <begin position="767"/>
        <end position="805"/>
    </location>
</feature>
<feature type="compositionally biased region" description="Polar residues" evidence="2">
    <location>
        <begin position="238"/>
        <end position="250"/>
    </location>
</feature>
<dbReference type="EMBL" id="JAKLMC020000001">
    <property type="protein sequence ID" value="KAK5958403.1"/>
    <property type="molecule type" value="Genomic_DNA"/>
</dbReference>
<dbReference type="Proteomes" id="UP001316803">
    <property type="component" value="Unassembled WGS sequence"/>
</dbReference>
<feature type="compositionally biased region" description="Low complexity" evidence="2">
    <location>
        <begin position="38"/>
        <end position="50"/>
    </location>
</feature>
<feature type="coiled-coil region" evidence="1">
    <location>
        <begin position="561"/>
        <end position="717"/>
    </location>
</feature>
<comment type="caution">
    <text evidence="5">The sequence shown here is derived from an EMBL/GenBank/DDBJ whole genome shotgun (WGS) entry which is preliminary data.</text>
</comment>
<feature type="compositionally biased region" description="Polar residues" evidence="2">
    <location>
        <begin position="8"/>
        <end position="29"/>
    </location>
</feature>
<reference evidence="5 6" key="1">
    <citation type="submission" date="2022-12" db="EMBL/GenBank/DDBJ databases">
        <title>Genomic features and morphological characterization of a novel Knufia sp. strain isolated from spacecraft assembly facility.</title>
        <authorList>
            <person name="Teixeira M."/>
            <person name="Chander A.M."/>
            <person name="Stajich J.E."/>
            <person name="Venkateswaran K."/>
        </authorList>
    </citation>
    <scope>NUCLEOTIDE SEQUENCE [LARGE SCALE GENOMIC DNA]</scope>
    <source>
        <strain evidence="5 6">FJI-L2-BK-P2</strain>
    </source>
</reference>
<name>A0AAN8ETA5_9EURO</name>
<accession>A0AAN8ETA5</accession>
<protein>
    <recommendedName>
        <fullName evidence="7">Up-regulated during septation protein 1 domain-containing protein</fullName>
    </recommendedName>
</protein>
<evidence type="ECO:0000259" key="4">
    <source>
        <dbReference type="Pfam" id="PF25078"/>
    </source>
</evidence>
<organism evidence="5 6">
    <name type="scientific">Knufia fluminis</name>
    <dbReference type="NCBI Taxonomy" id="191047"/>
    <lineage>
        <taxon>Eukaryota</taxon>
        <taxon>Fungi</taxon>
        <taxon>Dikarya</taxon>
        <taxon>Ascomycota</taxon>
        <taxon>Pezizomycotina</taxon>
        <taxon>Eurotiomycetes</taxon>
        <taxon>Chaetothyriomycetidae</taxon>
        <taxon>Chaetothyriales</taxon>
        <taxon>Trichomeriaceae</taxon>
        <taxon>Knufia</taxon>
    </lineage>
</organism>
<evidence type="ECO:0000256" key="1">
    <source>
        <dbReference type="SAM" id="Coils"/>
    </source>
</evidence>
<proteinExistence type="predicted"/>
<feature type="domain" description="Up-regulated during septation protein 1" evidence="3">
    <location>
        <begin position="91"/>
        <end position="219"/>
    </location>
</feature>